<dbReference type="NCBIfam" id="TIGR01189">
    <property type="entry name" value="ccmA"/>
    <property type="match status" value="1"/>
</dbReference>
<reference evidence="8 9" key="1">
    <citation type="submission" date="2018-06" db="EMBL/GenBank/DDBJ databases">
        <title>Genomic Encyclopedia of Archaeal and Bacterial Type Strains, Phase II (KMG-II): from individual species to whole genera.</title>
        <authorList>
            <person name="Goeker M."/>
        </authorList>
    </citation>
    <scope>NUCLEOTIDE SEQUENCE [LARGE SCALE GENOMIC DNA]</scope>
    <source>
        <strain evidence="8 9">DSM 22009</strain>
    </source>
</reference>
<evidence type="ECO:0000256" key="6">
    <source>
        <dbReference type="ARBA" id="ARBA00023136"/>
    </source>
</evidence>
<evidence type="ECO:0000256" key="2">
    <source>
        <dbReference type="ARBA" id="ARBA00022741"/>
    </source>
</evidence>
<keyword evidence="2" id="KW-0547">Nucleotide-binding</keyword>
<dbReference type="AlphaFoldDB" id="A0A2W7NB85"/>
<dbReference type="Gene3D" id="3.40.50.300">
    <property type="entry name" value="P-loop containing nucleotide triphosphate hydrolases"/>
    <property type="match status" value="1"/>
</dbReference>
<accession>A0A2W7NB85</accession>
<keyword evidence="4" id="KW-0067">ATP-binding</keyword>
<dbReference type="PROSITE" id="PS00211">
    <property type="entry name" value="ABC_TRANSPORTER_1"/>
    <property type="match status" value="1"/>
</dbReference>
<evidence type="ECO:0000256" key="5">
    <source>
        <dbReference type="ARBA" id="ARBA00022967"/>
    </source>
</evidence>
<evidence type="ECO:0000313" key="9">
    <source>
        <dbReference type="Proteomes" id="UP000248916"/>
    </source>
</evidence>
<dbReference type="SUPFAM" id="SSF52540">
    <property type="entry name" value="P-loop containing nucleoside triphosphate hydrolases"/>
    <property type="match status" value="1"/>
</dbReference>
<dbReference type="PANTHER" id="PTHR43499">
    <property type="entry name" value="ABC TRANSPORTER I FAMILY MEMBER 1"/>
    <property type="match status" value="1"/>
</dbReference>
<dbReference type="SMART" id="SM00382">
    <property type="entry name" value="AAA"/>
    <property type="match status" value="1"/>
</dbReference>
<dbReference type="Pfam" id="PF00005">
    <property type="entry name" value="ABC_tran"/>
    <property type="match status" value="1"/>
</dbReference>
<evidence type="ECO:0000256" key="4">
    <source>
        <dbReference type="ARBA" id="ARBA00022840"/>
    </source>
</evidence>
<dbReference type="RefSeq" id="WP_111536486.1">
    <property type="nucleotide sequence ID" value="NZ_QKZL01000004.1"/>
</dbReference>
<dbReference type="InterPro" id="IPR003593">
    <property type="entry name" value="AAA+_ATPase"/>
</dbReference>
<dbReference type="EMBL" id="QKZL01000004">
    <property type="protein sequence ID" value="PZX17591.1"/>
    <property type="molecule type" value="Genomic_DNA"/>
</dbReference>
<keyword evidence="6" id="KW-0472">Membrane</keyword>
<dbReference type="GO" id="GO:0016887">
    <property type="term" value="F:ATP hydrolysis activity"/>
    <property type="evidence" value="ECO:0007669"/>
    <property type="project" value="InterPro"/>
</dbReference>
<dbReference type="InterPro" id="IPR003439">
    <property type="entry name" value="ABC_transporter-like_ATP-bd"/>
</dbReference>
<dbReference type="InterPro" id="IPR005895">
    <property type="entry name" value="ABC_transptr_haem_export_CcmA"/>
</dbReference>
<dbReference type="GO" id="GO:0022857">
    <property type="term" value="F:transmembrane transporter activity"/>
    <property type="evidence" value="ECO:0007669"/>
    <property type="project" value="InterPro"/>
</dbReference>
<dbReference type="GO" id="GO:0005524">
    <property type="term" value="F:ATP binding"/>
    <property type="evidence" value="ECO:0007669"/>
    <property type="project" value="UniProtKB-KW"/>
</dbReference>
<name>A0A2W7NB85_9RHOB</name>
<feature type="domain" description="ABC transporter" evidence="7">
    <location>
        <begin position="6"/>
        <end position="207"/>
    </location>
</feature>
<dbReference type="PANTHER" id="PTHR43499:SF1">
    <property type="entry name" value="ABC TRANSPORTER I FAMILY MEMBER 1"/>
    <property type="match status" value="1"/>
</dbReference>
<evidence type="ECO:0000259" key="7">
    <source>
        <dbReference type="PROSITE" id="PS50893"/>
    </source>
</evidence>
<proteinExistence type="predicted"/>
<keyword evidence="3" id="KW-0201">Cytochrome c-type biogenesis</keyword>
<evidence type="ECO:0000256" key="1">
    <source>
        <dbReference type="ARBA" id="ARBA00022448"/>
    </source>
</evidence>
<evidence type="ECO:0000313" key="8">
    <source>
        <dbReference type="EMBL" id="PZX17591.1"/>
    </source>
</evidence>
<dbReference type="GO" id="GO:0017004">
    <property type="term" value="P:cytochrome complex assembly"/>
    <property type="evidence" value="ECO:0007669"/>
    <property type="project" value="UniProtKB-KW"/>
</dbReference>
<keyword evidence="5" id="KW-1278">Translocase</keyword>
<gene>
    <name evidence="8" type="ORF">LX81_01316</name>
</gene>
<dbReference type="InterPro" id="IPR027417">
    <property type="entry name" value="P-loop_NTPase"/>
</dbReference>
<keyword evidence="9" id="KW-1185">Reference proteome</keyword>
<keyword evidence="1" id="KW-0813">Transport</keyword>
<sequence>MNAPPLVLDGVAVARGGVPVLEGVTVRADPGTALILRGPNGAGKTTLLRTIAGLQAPIAGEIAPGPDQVAYGAHADGMKGGLTVAENLAFWAGIHGTGGIGEALDAFGLARLSERAAQHLSAGQARRLGLARLLLTGRPVWLLDEPTVSLDAEGVGLFGQVVRAHLGRGGIAAIATHVDLGIAGVPLDLAGFRARSVPAEGALAWDV</sequence>
<dbReference type="PROSITE" id="PS50893">
    <property type="entry name" value="ABC_TRANSPORTER_2"/>
    <property type="match status" value="1"/>
</dbReference>
<protein>
    <submittedName>
        <fullName evidence="8">Heme exporter protein A</fullName>
    </submittedName>
</protein>
<dbReference type="Proteomes" id="UP000248916">
    <property type="component" value="Unassembled WGS sequence"/>
</dbReference>
<dbReference type="OrthoDB" id="9800654at2"/>
<organism evidence="8 9">
    <name type="scientific">Palleronia aestuarii</name>
    <dbReference type="NCBI Taxonomy" id="568105"/>
    <lineage>
        <taxon>Bacteria</taxon>
        <taxon>Pseudomonadati</taxon>
        <taxon>Pseudomonadota</taxon>
        <taxon>Alphaproteobacteria</taxon>
        <taxon>Rhodobacterales</taxon>
        <taxon>Roseobacteraceae</taxon>
        <taxon>Palleronia</taxon>
    </lineage>
</organism>
<comment type="caution">
    <text evidence="8">The sequence shown here is derived from an EMBL/GenBank/DDBJ whole genome shotgun (WGS) entry which is preliminary data.</text>
</comment>
<evidence type="ECO:0000256" key="3">
    <source>
        <dbReference type="ARBA" id="ARBA00022748"/>
    </source>
</evidence>
<dbReference type="InterPro" id="IPR017871">
    <property type="entry name" value="ABC_transporter-like_CS"/>
</dbReference>